<name>U3CAQ3_9VIBR</name>
<evidence type="ECO:0000256" key="2">
    <source>
        <dbReference type="ARBA" id="ARBA00023015"/>
    </source>
</evidence>
<keyword evidence="3" id="KW-0238">DNA-binding</keyword>
<dbReference type="EMBL" id="BATM01000001">
    <property type="protein sequence ID" value="GAD78409.1"/>
    <property type="molecule type" value="Genomic_DNA"/>
</dbReference>
<reference evidence="6 7" key="1">
    <citation type="submission" date="2013-09" db="EMBL/GenBank/DDBJ databases">
        <title>Whole genome shotgun sequence of Vibrio ezurae NBRC 102218.</title>
        <authorList>
            <person name="Yoshida I."/>
            <person name="Hosoyama A."/>
            <person name="Numata M."/>
            <person name="Hashimoto M."/>
            <person name="Hosoyama Y."/>
            <person name="Tsuchikane K."/>
            <person name="Noguchi M."/>
            <person name="Hirakata S."/>
            <person name="Ichikawa N."/>
            <person name="Ohji S."/>
            <person name="Yamazoe A."/>
            <person name="Fujita N."/>
        </authorList>
    </citation>
    <scope>NUCLEOTIDE SEQUENCE [LARGE SCALE GENOMIC DNA]</scope>
    <source>
        <strain evidence="6 7">NBRC 102218</strain>
    </source>
</reference>
<protein>
    <submittedName>
        <fullName evidence="6">Putative LysR family transcriptional regulator</fullName>
    </submittedName>
</protein>
<dbReference type="AlphaFoldDB" id="U3CAQ3"/>
<dbReference type="GO" id="GO:0003700">
    <property type="term" value="F:DNA-binding transcription factor activity"/>
    <property type="evidence" value="ECO:0007669"/>
    <property type="project" value="InterPro"/>
</dbReference>
<dbReference type="PROSITE" id="PS50931">
    <property type="entry name" value="HTH_LYSR"/>
    <property type="match status" value="1"/>
</dbReference>
<gene>
    <name evidence="6" type="ORF">VEZ01S_01_01870</name>
</gene>
<comment type="caution">
    <text evidence="6">The sequence shown here is derived from an EMBL/GenBank/DDBJ whole genome shotgun (WGS) entry which is preliminary data.</text>
</comment>
<dbReference type="Pfam" id="PF03466">
    <property type="entry name" value="LysR_substrate"/>
    <property type="match status" value="1"/>
</dbReference>
<evidence type="ECO:0000256" key="3">
    <source>
        <dbReference type="ARBA" id="ARBA00023125"/>
    </source>
</evidence>
<dbReference type="Pfam" id="PF00126">
    <property type="entry name" value="HTH_1"/>
    <property type="match status" value="1"/>
</dbReference>
<dbReference type="InterPro" id="IPR000847">
    <property type="entry name" value="LysR_HTH_N"/>
</dbReference>
<keyword evidence="4" id="KW-0804">Transcription</keyword>
<evidence type="ECO:0000256" key="1">
    <source>
        <dbReference type="ARBA" id="ARBA00009437"/>
    </source>
</evidence>
<dbReference type="Gene3D" id="3.40.190.290">
    <property type="match status" value="1"/>
</dbReference>
<dbReference type="PANTHER" id="PTHR30537">
    <property type="entry name" value="HTH-TYPE TRANSCRIPTIONAL REGULATOR"/>
    <property type="match status" value="1"/>
</dbReference>
<keyword evidence="2" id="KW-0805">Transcription regulation</keyword>
<proteinExistence type="inferred from homology"/>
<comment type="similarity">
    <text evidence="1">Belongs to the LysR transcriptional regulatory family.</text>
</comment>
<feature type="domain" description="HTH lysR-type" evidence="5">
    <location>
        <begin position="1"/>
        <end position="65"/>
    </location>
</feature>
<dbReference type="PANTHER" id="PTHR30537:SF5">
    <property type="entry name" value="HTH-TYPE TRANSCRIPTIONAL ACTIVATOR TTDR-RELATED"/>
    <property type="match status" value="1"/>
</dbReference>
<organism evidence="6 7">
    <name type="scientific">Vibrio ezurae NBRC 102218</name>
    <dbReference type="NCBI Taxonomy" id="1219080"/>
    <lineage>
        <taxon>Bacteria</taxon>
        <taxon>Pseudomonadati</taxon>
        <taxon>Pseudomonadota</taxon>
        <taxon>Gammaproteobacteria</taxon>
        <taxon>Vibrionales</taxon>
        <taxon>Vibrionaceae</taxon>
        <taxon>Vibrio</taxon>
    </lineage>
</organism>
<accession>U3CAQ3</accession>
<dbReference type="Gene3D" id="1.10.10.10">
    <property type="entry name" value="Winged helix-like DNA-binding domain superfamily/Winged helix DNA-binding domain"/>
    <property type="match status" value="1"/>
</dbReference>
<dbReference type="InterPro" id="IPR036388">
    <property type="entry name" value="WH-like_DNA-bd_sf"/>
</dbReference>
<dbReference type="CDD" id="cd08422">
    <property type="entry name" value="PBP2_CrgA_like"/>
    <property type="match status" value="1"/>
</dbReference>
<evidence type="ECO:0000259" key="5">
    <source>
        <dbReference type="PROSITE" id="PS50931"/>
    </source>
</evidence>
<dbReference type="InterPro" id="IPR005119">
    <property type="entry name" value="LysR_subst-bd"/>
</dbReference>
<keyword evidence="7" id="KW-1185">Reference proteome</keyword>
<dbReference type="RefSeq" id="WP_021712133.1">
    <property type="nucleotide sequence ID" value="NZ_BATM01000001.1"/>
</dbReference>
<dbReference type="GO" id="GO:0043565">
    <property type="term" value="F:sequence-specific DNA binding"/>
    <property type="evidence" value="ECO:0007669"/>
    <property type="project" value="TreeGrafter"/>
</dbReference>
<evidence type="ECO:0000313" key="6">
    <source>
        <dbReference type="EMBL" id="GAD78409.1"/>
    </source>
</evidence>
<dbReference type="Proteomes" id="UP000016562">
    <property type="component" value="Unassembled WGS sequence"/>
</dbReference>
<dbReference type="SUPFAM" id="SSF46785">
    <property type="entry name" value="Winged helix' DNA-binding domain"/>
    <property type="match status" value="1"/>
</dbReference>
<dbReference type="FunFam" id="1.10.10.10:FF:000001">
    <property type="entry name" value="LysR family transcriptional regulator"/>
    <property type="match status" value="1"/>
</dbReference>
<evidence type="ECO:0000256" key="4">
    <source>
        <dbReference type="ARBA" id="ARBA00023163"/>
    </source>
</evidence>
<evidence type="ECO:0000313" key="7">
    <source>
        <dbReference type="Proteomes" id="UP000016562"/>
    </source>
</evidence>
<dbReference type="InterPro" id="IPR058163">
    <property type="entry name" value="LysR-type_TF_proteobact-type"/>
</dbReference>
<dbReference type="OrthoDB" id="9786526at2"/>
<dbReference type="STRING" id="1219080.VEZ01S_01_01870"/>
<sequence>MNINQMISLLPEMAMFVHVAESESFSRTAKSLGVAPSSVSRSITRLENALEQKLLHRTTRKMRLTNKGEEVYLICRDIMNSAKLVTNAVKSDDTAISGSLKVAAPKALAKQVLMPVILDFMTQYPRVDFQLKVTDQHVDLIRDDIDLLIHITDTPIEALVGKVLSECRLIMCASPMYIAQNGIPQSPQDLLKHNCLCLGEDLKDRCWVLTSSNQTCSVNVRGTFHVNHSEIRREAVLRGLGISIFPEFSVHQYILSGEVVPLFDNWHISGNYQGNVIAQYPQSKYLPTQLTHFIQYLVEYFQRGKVD</sequence>
<dbReference type="InterPro" id="IPR036390">
    <property type="entry name" value="WH_DNA-bd_sf"/>
</dbReference>
<dbReference type="eggNOG" id="COG0583">
    <property type="taxonomic scope" value="Bacteria"/>
</dbReference>
<dbReference type="SUPFAM" id="SSF53850">
    <property type="entry name" value="Periplasmic binding protein-like II"/>
    <property type="match status" value="1"/>
</dbReference>
<dbReference type="GO" id="GO:0006351">
    <property type="term" value="P:DNA-templated transcription"/>
    <property type="evidence" value="ECO:0007669"/>
    <property type="project" value="TreeGrafter"/>
</dbReference>